<keyword evidence="2 5" id="KW-0645">Protease</keyword>
<dbReference type="Proteomes" id="UP001497525">
    <property type="component" value="Unassembled WGS sequence"/>
</dbReference>
<name>A0AAV2TPL3_CALDB</name>
<keyword evidence="3 5" id="KW-0378">Hydrolase</keyword>
<comment type="catalytic activity">
    <reaction evidence="5">
        <text>Thiol-dependent hydrolysis of ester, thioester, amide, peptide and isopeptide bonds formed by the C-terminal Gly of ubiquitin (a 76-residue protein attached to proteins as an intracellular targeting signal).</text>
        <dbReference type="EC" id="3.4.19.12"/>
    </reaction>
</comment>
<dbReference type="InterPro" id="IPR039785">
    <property type="entry name" value="MINY3/4"/>
</dbReference>
<dbReference type="InterPro" id="IPR025257">
    <property type="entry name" value="MINDY-3/4_CD"/>
</dbReference>
<sequence length="444" mass="49876">MSYSYQAHLSDLNKLIWGKGPISSEIFQRWCQGFHFSSDEPSALIQSSGGPCAILATVQAVILREILFEEKLDMSNLEEDRCIDLLIDSILDIMLLVVGEDGPMCYCWAHWSEPDDSSDEARTEPESGTEKFFQGLKFIHITSQDELHGVIMSLTPQLQSSYGVLCFLYSVLFTHGMLALRKGMGDESETLIDPTHGHASQSLINLLLTGQMTPNLFDGVRSISDYSLTGILKQPKTGFLTLFEALHYCEAGWYLKNPSYPIWVLGSETHLTVLASPQPELVSDESSHTDQKATLHQAELEFARLSVGQDPDTGFIQSERLAELLQNLQISYTDQSLNGVKQKLDPEDLGVILKEPFLLHFFPKEMSKRCSQISNFKLIHYNGLQKSNPNGQVRYQTGEARILDPTEELAEIGTGDISPIQRCLQTKWPTIRIKWENDQTPSLN</sequence>
<keyword evidence="4 5" id="KW-0788">Thiol protease</keyword>
<dbReference type="AlphaFoldDB" id="A0AAV2TPL3"/>
<comment type="caution">
    <text evidence="7">The sequence shown here is derived from an EMBL/GenBank/DDBJ whole genome shotgun (WGS) entry which is preliminary data.</text>
</comment>
<dbReference type="SMART" id="SM01174">
    <property type="entry name" value="DUF4205"/>
    <property type="match status" value="1"/>
</dbReference>
<reference evidence="7" key="1">
    <citation type="submission" date="2024-06" db="EMBL/GenBank/DDBJ databases">
        <authorList>
            <person name="Liu X."/>
            <person name="Lenzi L."/>
            <person name="Haldenby T S."/>
            <person name="Uol C."/>
        </authorList>
    </citation>
    <scope>NUCLEOTIDE SEQUENCE</scope>
</reference>
<proteinExistence type="inferred from homology"/>
<dbReference type="GO" id="GO:0004843">
    <property type="term" value="F:cysteine-type deubiquitinase activity"/>
    <property type="evidence" value="ECO:0007669"/>
    <property type="project" value="UniProtKB-UniRule"/>
</dbReference>
<feature type="domain" description="Deubiquitinating enzyme MINDY-3/4 conserved" evidence="6">
    <location>
        <begin position="13"/>
        <end position="345"/>
    </location>
</feature>
<dbReference type="GO" id="GO:1990380">
    <property type="term" value="F:K48-linked deubiquitinase activity"/>
    <property type="evidence" value="ECO:0007669"/>
    <property type="project" value="UniProtKB-UniRule"/>
</dbReference>
<comment type="function">
    <text evidence="5">Hydrolase that can remove 'Lys-48'-linked conjugated ubiquitin from proteins.</text>
</comment>
<organism evidence="7 8">
    <name type="scientific">Calicophoron daubneyi</name>
    <name type="common">Rumen fluke</name>
    <name type="synonym">Paramphistomum daubneyi</name>
    <dbReference type="NCBI Taxonomy" id="300641"/>
    <lineage>
        <taxon>Eukaryota</taxon>
        <taxon>Metazoa</taxon>
        <taxon>Spiralia</taxon>
        <taxon>Lophotrochozoa</taxon>
        <taxon>Platyhelminthes</taxon>
        <taxon>Trematoda</taxon>
        <taxon>Digenea</taxon>
        <taxon>Plagiorchiida</taxon>
        <taxon>Pronocephalata</taxon>
        <taxon>Paramphistomoidea</taxon>
        <taxon>Paramphistomidae</taxon>
        <taxon>Calicophoron</taxon>
    </lineage>
</organism>
<dbReference type="GO" id="GO:0006508">
    <property type="term" value="P:proteolysis"/>
    <property type="evidence" value="ECO:0007669"/>
    <property type="project" value="UniProtKB-KW"/>
</dbReference>
<evidence type="ECO:0000313" key="7">
    <source>
        <dbReference type="EMBL" id="CAL5136918.1"/>
    </source>
</evidence>
<dbReference type="EMBL" id="CAXLJL010000367">
    <property type="protein sequence ID" value="CAL5136918.1"/>
    <property type="molecule type" value="Genomic_DNA"/>
</dbReference>
<gene>
    <name evidence="7" type="ORF">CDAUBV1_LOCUS11214</name>
</gene>
<evidence type="ECO:0000256" key="3">
    <source>
        <dbReference type="ARBA" id="ARBA00022801"/>
    </source>
</evidence>
<protein>
    <recommendedName>
        <fullName evidence="5">Ubiquitin carboxyl-terminal hydrolase MINDY</fullName>
        <ecNumber evidence="5">3.4.19.12</ecNumber>
    </recommendedName>
</protein>
<evidence type="ECO:0000256" key="4">
    <source>
        <dbReference type="ARBA" id="ARBA00022807"/>
    </source>
</evidence>
<dbReference type="GO" id="GO:0071108">
    <property type="term" value="P:protein K48-linked deubiquitination"/>
    <property type="evidence" value="ECO:0007669"/>
    <property type="project" value="InterPro"/>
</dbReference>
<dbReference type="PANTHER" id="PTHR12473:SF17">
    <property type="entry name" value="UBIQUITIN CARBOXYL-TERMINAL HYDROLASE MINDY-3"/>
    <property type="match status" value="1"/>
</dbReference>
<evidence type="ECO:0000259" key="6">
    <source>
        <dbReference type="SMART" id="SM01174"/>
    </source>
</evidence>
<evidence type="ECO:0000256" key="5">
    <source>
        <dbReference type="RuleBase" id="RU367088"/>
    </source>
</evidence>
<dbReference type="EC" id="3.4.19.12" evidence="5"/>
<comment type="similarity">
    <text evidence="1 5">Belongs to the MINDY deubiquitinase family. FAM188 subfamily.</text>
</comment>
<evidence type="ECO:0000313" key="8">
    <source>
        <dbReference type="Proteomes" id="UP001497525"/>
    </source>
</evidence>
<dbReference type="Pfam" id="PF13898">
    <property type="entry name" value="MINDY-3_4_CD"/>
    <property type="match status" value="1"/>
</dbReference>
<evidence type="ECO:0000256" key="1">
    <source>
        <dbReference type="ARBA" id="ARBA00011074"/>
    </source>
</evidence>
<evidence type="ECO:0000256" key="2">
    <source>
        <dbReference type="ARBA" id="ARBA00022670"/>
    </source>
</evidence>
<keyword evidence="5" id="KW-0833">Ubl conjugation pathway</keyword>
<dbReference type="PANTHER" id="PTHR12473">
    <property type="entry name" value="UBIQUITIN CARBOXYL-TERMINAL HYDROLASE MINDY-4-RELATED"/>
    <property type="match status" value="1"/>
</dbReference>
<accession>A0AAV2TPL3</accession>